<dbReference type="KEGG" id="qsa:O6P43_020295"/>
<accession>A0AAD7LM02</accession>
<keyword evidence="1" id="KW-0812">Transmembrane</keyword>
<proteinExistence type="predicted"/>
<keyword evidence="1" id="KW-1133">Transmembrane helix</keyword>
<gene>
    <name evidence="2" type="ORF">O6P43_020295</name>
</gene>
<reference evidence="2" key="1">
    <citation type="journal article" date="2023" name="Science">
        <title>Elucidation of the pathway for biosynthesis of saponin adjuvants from the soapbark tree.</title>
        <authorList>
            <person name="Reed J."/>
            <person name="Orme A."/>
            <person name="El-Demerdash A."/>
            <person name="Owen C."/>
            <person name="Martin L.B.B."/>
            <person name="Misra R.C."/>
            <person name="Kikuchi S."/>
            <person name="Rejzek M."/>
            <person name="Martin A.C."/>
            <person name="Harkess A."/>
            <person name="Leebens-Mack J."/>
            <person name="Louveau T."/>
            <person name="Stephenson M.J."/>
            <person name="Osbourn A."/>
        </authorList>
    </citation>
    <scope>NUCLEOTIDE SEQUENCE</scope>
    <source>
        <strain evidence="2">S10</strain>
    </source>
</reference>
<keyword evidence="1" id="KW-0472">Membrane</keyword>
<protein>
    <submittedName>
        <fullName evidence="2">Uncharacterized protein</fullName>
    </submittedName>
</protein>
<keyword evidence="3" id="KW-1185">Reference proteome</keyword>
<evidence type="ECO:0000313" key="2">
    <source>
        <dbReference type="EMBL" id="KAJ7959761.1"/>
    </source>
</evidence>
<dbReference type="AlphaFoldDB" id="A0AAD7LM02"/>
<sequence>MLRVLPWVYRVGLPYFSWLGIPPLLPSKFTIQVVEEQSLKDNSLGSSRRRGVAGREFFSVGVSRILLLVIIELLPVDFVAARYISKIAHLQSL</sequence>
<evidence type="ECO:0000313" key="3">
    <source>
        <dbReference type="Proteomes" id="UP001163823"/>
    </source>
</evidence>
<dbReference type="Proteomes" id="UP001163823">
    <property type="component" value="Chromosome 8"/>
</dbReference>
<name>A0AAD7LM02_QUISA</name>
<feature type="transmembrane region" description="Helical" evidence="1">
    <location>
        <begin position="65"/>
        <end position="84"/>
    </location>
</feature>
<dbReference type="EMBL" id="JARAOO010000008">
    <property type="protein sequence ID" value="KAJ7959761.1"/>
    <property type="molecule type" value="Genomic_DNA"/>
</dbReference>
<organism evidence="2 3">
    <name type="scientific">Quillaja saponaria</name>
    <name type="common">Soap bark tree</name>
    <dbReference type="NCBI Taxonomy" id="32244"/>
    <lineage>
        <taxon>Eukaryota</taxon>
        <taxon>Viridiplantae</taxon>
        <taxon>Streptophyta</taxon>
        <taxon>Embryophyta</taxon>
        <taxon>Tracheophyta</taxon>
        <taxon>Spermatophyta</taxon>
        <taxon>Magnoliopsida</taxon>
        <taxon>eudicotyledons</taxon>
        <taxon>Gunneridae</taxon>
        <taxon>Pentapetalae</taxon>
        <taxon>rosids</taxon>
        <taxon>fabids</taxon>
        <taxon>Fabales</taxon>
        <taxon>Quillajaceae</taxon>
        <taxon>Quillaja</taxon>
    </lineage>
</organism>
<comment type="caution">
    <text evidence="2">The sequence shown here is derived from an EMBL/GenBank/DDBJ whole genome shotgun (WGS) entry which is preliminary data.</text>
</comment>
<evidence type="ECO:0000256" key="1">
    <source>
        <dbReference type="SAM" id="Phobius"/>
    </source>
</evidence>